<keyword evidence="3" id="KW-0540">Nuclease</keyword>
<gene>
    <name evidence="10" type="primary">recJ</name>
    <name evidence="10" type="ORF">GCM10011335_21850</name>
</gene>
<name>A0A917DAK2_9HYPH</name>
<sequence length="619" mass="65240">MRQRPPIRPAQPLAAAVGDRLRAVSSHRTFLAVESSIGGRRWVHALDPRAEAVALRIAQDHGLPEIVGRVLAARGVSADAALGFLSPSIRDLMPDPSTLTDMDKAASRIADAVERRERVAVFGDYDVDGACSAALLVRYLAHFGIEADVHIPDRITEGYGPNAPAIAGLIAAGASLIVTVDCGTTSHEALDVARVAGCDVVVLDHHQTGPLLPPALAIVNPNRQDDMSGQGHLAAVGVVFLTLVAVSRELRRRGRKGADLPDVLALLDLAALATVCDVVPLAGFNRALVVKGLAMLRQQKNVGLSALARIARISGPIDTYHLGFILGPRINAGGRIGEAHLGVKLLTIADENDATLLAEQLHALNEERQAIERVMLQQAENEIAAEIGGGEGPPILVSARDHWHPGIVGLIAARLKERHRRPAFAIAFDGSGRGTGSGRSIAGFDLGRLVREAVDEGILVKGGGHAMAAGITIPRDRLGDFRAFAEAHAGSVVDQLRQADTLKIDGAVSAMGLTTALVERLESAGPYGAGHAQPLLALPRHRIESAGVVGNGHVRVTLKAMDGASISAIAFRAEETDIGRRLLSRGQGPVHVAGCVTLDRYRGRETVGFRITDVAEAFD</sequence>
<protein>
    <recommendedName>
        <fullName evidence="2">Single-stranded-DNA-specific exonuclease RecJ</fullName>
    </recommendedName>
</protein>
<dbReference type="GO" id="GO:0006281">
    <property type="term" value="P:DNA repair"/>
    <property type="evidence" value="ECO:0007669"/>
    <property type="project" value="InterPro"/>
</dbReference>
<evidence type="ECO:0000256" key="5">
    <source>
        <dbReference type="ARBA" id="ARBA00022839"/>
    </source>
</evidence>
<comment type="similarity">
    <text evidence="1">Belongs to the RecJ family.</text>
</comment>
<evidence type="ECO:0000313" key="10">
    <source>
        <dbReference type="EMBL" id="GGD18600.1"/>
    </source>
</evidence>
<dbReference type="InterPro" id="IPR003156">
    <property type="entry name" value="DHHA1_dom"/>
</dbReference>
<dbReference type="InterPro" id="IPR051673">
    <property type="entry name" value="SSDNA_exonuclease_RecJ"/>
</dbReference>
<evidence type="ECO:0000256" key="4">
    <source>
        <dbReference type="ARBA" id="ARBA00022801"/>
    </source>
</evidence>
<evidence type="ECO:0000256" key="1">
    <source>
        <dbReference type="ARBA" id="ARBA00005915"/>
    </source>
</evidence>
<dbReference type="InterPro" id="IPR041122">
    <property type="entry name" value="RecJ_OB"/>
</dbReference>
<evidence type="ECO:0000259" key="8">
    <source>
        <dbReference type="Pfam" id="PF02272"/>
    </source>
</evidence>
<evidence type="ECO:0000313" key="11">
    <source>
        <dbReference type="Proteomes" id="UP000613160"/>
    </source>
</evidence>
<keyword evidence="5 10" id="KW-0269">Exonuclease</keyword>
<accession>A0A917DAK2</accession>
<dbReference type="SUPFAM" id="SSF64182">
    <property type="entry name" value="DHH phosphoesterases"/>
    <property type="match status" value="1"/>
</dbReference>
<dbReference type="GO" id="GO:0008409">
    <property type="term" value="F:5'-3' exonuclease activity"/>
    <property type="evidence" value="ECO:0007669"/>
    <property type="project" value="InterPro"/>
</dbReference>
<evidence type="ECO:0000256" key="6">
    <source>
        <dbReference type="SAM" id="Coils"/>
    </source>
</evidence>
<proteinExistence type="inferred from homology"/>
<feature type="domain" description="RecJ OB" evidence="9">
    <location>
        <begin position="504"/>
        <end position="613"/>
    </location>
</feature>
<dbReference type="NCBIfam" id="TIGR00644">
    <property type="entry name" value="recJ"/>
    <property type="match status" value="1"/>
</dbReference>
<dbReference type="EMBL" id="BMJJ01000004">
    <property type="protein sequence ID" value="GGD18600.1"/>
    <property type="molecule type" value="Genomic_DNA"/>
</dbReference>
<evidence type="ECO:0000256" key="3">
    <source>
        <dbReference type="ARBA" id="ARBA00022722"/>
    </source>
</evidence>
<organism evidence="10 11">
    <name type="scientific">Aureimonas glaciei</name>
    <dbReference type="NCBI Taxonomy" id="1776957"/>
    <lineage>
        <taxon>Bacteria</taxon>
        <taxon>Pseudomonadati</taxon>
        <taxon>Pseudomonadota</taxon>
        <taxon>Alphaproteobacteria</taxon>
        <taxon>Hyphomicrobiales</taxon>
        <taxon>Aurantimonadaceae</taxon>
        <taxon>Aureimonas</taxon>
    </lineage>
</organism>
<feature type="domain" description="DDH" evidence="7">
    <location>
        <begin position="118"/>
        <end position="260"/>
    </location>
</feature>
<keyword evidence="6" id="KW-0175">Coiled coil</keyword>
<dbReference type="PANTHER" id="PTHR30255:SF2">
    <property type="entry name" value="SINGLE-STRANDED-DNA-SPECIFIC EXONUCLEASE RECJ"/>
    <property type="match status" value="1"/>
</dbReference>
<keyword evidence="11" id="KW-1185">Reference proteome</keyword>
<dbReference type="GO" id="GO:0006310">
    <property type="term" value="P:DNA recombination"/>
    <property type="evidence" value="ECO:0007669"/>
    <property type="project" value="InterPro"/>
</dbReference>
<dbReference type="InterPro" id="IPR004610">
    <property type="entry name" value="RecJ"/>
</dbReference>
<dbReference type="Proteomes" id="UP000613160">
    <property type="component" value="Unassembled WGS sequence"/>
</dbReference>
<dbReference type="Pfam" id="PF01368">
    <property type="entry name" value="DHH"/>
    <property type="match status" value="1"/>
</dbReference>
<dbReference type="PANTHER" id="PTHR30255">
    <property type="entry name" value="SINGLE-STRANDED-DNA-SPECIFIC EXONUCLEASE RECJ"/>
    <property type="match status" value="1"/>
</dbReference>
<dbReference type="GO" id="GO:0003676">
    <property type="term" value="F:nucleic acid binding"/>
    <property type="evidence" value="ECO:0007669"/>
    <property type="project" value="InterPro"/>
</dbReference>
<dbReference type="Pfam" id="PF02272">
    <property type="entry name" value="DHHA1"/>
    <property type="match status" value="1"/>
</dbReference>
<evidence type="ECO:0000259" key="7">
    <source>
        <dbReference type="Pfam" id="PF01368"/>
    </source>
</evidence>
<feature type="domain" description="DHHA1" evidence="8">
    <location>
        <begin position="393"/>
        <end position="487"/>
    </location>
</feature>
<dbReference type="AlphaFoldDB" id="A0A917DAK2"/>
<dbReference type="Pfam" id="PF17768">
    <property type="entry name" value="RecJ_OB"/>
    <property type="match status" value="1"/>
</dbReference>
<keyword evidence="4" id="KW-0378">Hydrolase</keyword>
<dbReference type="InterPro" id="IPR001667">
    <property type="entry name" value="DDH_dom"/>
</dbReference>
<feature type="coiled-coil region" evidence="6">
    <location>
        <begin position="354"/>
        <end position="381"/>
    </location>
</feature>
<reference evidence="10" key="2">
    <citation type="submission" date="2020-09" db="EMBL/GenBank/DDBJ databases">
        <authorList>
            <person name="Sun Q."/>
            <person name="Zhou Y."/>
        </authorList>
    </citation>
    <scope>NUCLEOTIDE SEQUENCE</scope>
    <source>
        <strain evidence="10">CGMCC 1.15493</strain>
    </source>
</reference>
<evidence type="ECO:0000256" key="2">
    <source>
        <dbReference type="ARBA" id="ARBA00019841"/>
    </source>
</evidence>
<comment type="caution">
    <text evidence="10">The sequence shown here is derived from an EMBL/GenBank/DDBJ whole genome shotgun (WGS) entry which is preliminary data.</text>
</comment>
<dbReference type="Gene3D" id="3.90.1640.30">
    <property type="match status" value="1"/>
</dbReference>
<reference evidence="10" key="1">
    <citation type="journal article" date="2014" name="Int. J. Syst. Evol. Microbiol.">
        <title>Complete genome sequence of Corynebacterium casei LMG S-19264T (=DSM 44701T), isolated from a smear-ripened cheese.</title>
        <authorList>
            <consortium name="US DOE Joint Genome Institute (JGI-PGF)"/>
            <person name="Walter F."/>
            <person name="Albersmeier A."/>
            <person name="Kalinowski J."/>
            <person name="Ruckert C."/>
        </authorList>
    </citation>
    <scope>NUCLEOTIDE SEQUENCE</scope>
    <source>
        <strain evidence="10">CGMCC 1.15493</strain>
    </source>
</reference>
<evidence type="ECO:0000259" key="9">
    <source>
        <dbReference type="Pfam" id="PF17768"/>
    </source>
</evidence>
<dbReference type="InterPro" id="IPR038763">
    <property type="entry name" value="DHH_sf"/>
</dbReference>
<dbReference type="Gene3D" id="3.10.310.30">
    <property type="match status" value="1"/>
</dbReference>